<keyword evidence="1" id="KW-0812">Transmembrane</keyword>
<gene>
    <name evidence="2" type="ORF">RchiOBHm_Chr1g0322211</name>
</gene>
<name>A0A2P6S950_ROSCH</name>
<keyword evidence="1" id="KW-0472">Membrane</keyword>
<dbReference type="EMBL" id="PDCK01000039">
    <property type="protein sequence ID" value="PRQ55223.1"/>
    <property type="molecule type" value="Genomic_DNA"/>
</dbReference>
<keyword evidence="3" id="KW-1185">Reference proteome</keyword>
<dbReference type="AlphaFoldDB" id="A0A2P6S950"/>
<accession>A0A2P6S950</accession>
<evidence type="ECO:0000313" key="2">
    <source>
        <dbReference type="EMBL" id="PRQ55223.1"/>
    </source>
</evidence>
<evidence type="ECO:0000256" key="1">
    <source>
        <dbReference type="SAM" id="Phobius"/>
    </source>
</evidence>
<proteinExistence type="predicted"/>
<sequence>MPSASAKLFSPINLVSYGMDFFFILHAFCFILGLFLFSPTRLSPAIVSLALTFINWFVK</sequence>
<feature type="transmembrane region" description="Helical" evidence="1">
    <location>
        <begin position="12"/>
        <end position="36"/>
    </location>
</feature>
<dbReference type="Gramene" id="PRQ55223">
    <property type="protein sequence ID" value="PRQ55223"/>
    <property type="gene ID" value="RchiOBHm_Chr1g0322211"/>
</dbReference>
<reference evidence="2 3" key="1">
    <citation type="journal article" date="2018" name="Nat. Genet.">
        <title>The Rosa genome provides new insights in the design of modern roses.</title>
        <authorList>
            <person name="Bendahmane M."/>
        </authorList>
    </citation>
    <scope>NUCLEOTIDE SEQUENCE [LARGE SCALE GENOMIC DNA]</scope>
    <source>
        <strain evidence="3">cv. Old Blush</strain>
    </source>
</reference>
<protein>
    <submittedName>
        <fullName evidence="2">Uncharacterized protein</fullName>
    </submittedName>
</protein>
<comment type="caution">
    <text evidence="2">The sequence shown here is derived from an EMBL/GenBank/DDBJ whole genome shotgun (WGS) entry which is preliminary data.</text>
</comment>
<organism evidence="2 3">
    <name type="scientific">Rosa chinensis</name>
    <name type="common">China rose</name>
    <dbReference type="NCBI Taxonomy" id="74649"/>
    <lineage>
        <taxon>Eukaryota</taxon>
        <taxon>Viridiplantae</taxon>
        <taxon>Streptophyta</taxon>
        <taxon>Embryophyta</taxon>
        <taxon>Tracheophyta</taxon>
        <taxon>Spermatophyta</taxon>
        <taxon>Magnoliopsida</taxon>
        <taxon>eudicotyledons</taxon>
        <taxon>Gunneridae</taxon>
        <taxon>Pentapetalae</taxon>
        <taxon>rosids</taxon>
        <taxon>fabids</taxon>
        <taxon>Rosales</taxon>
        <taxon>Rosaceae</taxon>
        <taxon>Rosoideae</taxon>
        <taxon>Rosoideae incertae sedis</taxon>
        <taxon>Rosa</taxon>
    </lineage>
</organism>
<evidence type="ECO:0000313" key="3">
    <source>
        <dbReference type="Proteomes" id="UP000238479"/>
    </source>
</evidence>
<dbReference type="Proteomes" id="UP000238479">
    <property type="component" value="Chromosome 1"/>
</dbReference>
<keyword evidence="1" id="KW-1133">Transmembrane helix</keyword>